<evidence type="ECO:0000256" key="1">
    <source>
        <dbReference type="ARBA" id="ARBA00022723"/>
    </source>
</evidence>
<proteinExistence type="predicted"/>
<comment type="function">
    <text evidence="9">Transcription factor that binds specifically to a 5'-AA[AG]G-3' consensus core sequence.</text>
</comment>
<evidence type="ECO:0000256" key="7">
    <source>
        <dbReference type="ARBA" id="ARBA00023242"/>
    </source>
</evidence>
<keyword evidence="6 9" id="KW-0804">Transcription</keyword>
<dbReference type="GO" id="GO:0003677">
    <property type="term" value="F:DNA binding"/>
    <property type="evidence" value="ECO:0007669"/>
    <property type="project" value="UniProtKB-UniRule"/>
</dbReference>
<comment type="caution">
    <text evidence="11">The sequence shown here is derived from an EMBL/GenBank/DDBJ whole genome shotgun (WGS) entry which is preliminary data.</text>
</comment>
<evidence type="ECO:0000256" key="5">
    <source>
        <dbReference type="ARBA" id="ARBA00023125"/>
    </source>
</evidence>
<dbReference type="AlphaFoldDB" id="A0A8J5F6J5"/>
<comment type="subcellular location">
    <subcellularLocation>
        <location evidence="8 9">Nucleus</location>
    </subcellularLocation>
</comment>
<keyword evidence="3 9" id="KW-0862">Zinc</keyword>
<keyword evidence="1 9" id="KW-0479">Metal-binding</keyword>
<dbReference type="GO" id="GO:0003700">
    <property type="term" value="F:DNA-binding transcription factor activity"/>
    <property type="evidence" value="ECO:0007669"/>
    <property type="project" value="UniProtKB-UniRule"/>
</dbReference>
<sequence length="356" mass="40253">MLQGFLETSISQDTTVNRDSTKYWWSRQTEWYLNYHGHSTEQKLHDRRGRNVGAQTNYSVNDHYLPVMGKWEETSHASLLYTITAIHGKEYINELLLNASYNVKMATSSMQIGMDSSEWLKSIVMSHEDKVIAADYSLTSDELISCLTPMPATEKRLRPPPQEQQALKCPRCDSMNTKFCYYNNYSLSQPRYFCKTCRRYWTKGGSLRNVPVGGGCRRNKRRPASATILVAAPVRHQLPPAVPLGGLKPVQLPNCLMNEGSLNIMDCSYNSGGLNLVMNHAKHEIGDMNTLGLCIDRSALMVEPCQKLKFMLEDERWDHEVKSGDESWSNVLSIGWQGSVGYSNDHGLLSSSLGRI</sequence>
<accession>A0A8J5F6J5</accession>
<evidence type="ECO:0000256" key="6">
    <source>
        <dbReference type="ARBA" id="ARBA00023163"/>
    </source>
</evidence>
<evidence type="ECO:0000259" key="10">
    <source>
        <dbReference type="PROSITE" id="PS50884"/>
    </source>
</evidence>
<evidence type="ECO:0000256" key="9">
    <source>
        <dbReference type="RuleBase" id="RU369094"/>
    </source>
</evidence>
<evidence type="ECO:0000256" key="4">
    <source>
        <dbReference type="ARBA" id="ARBA00023015"/>
    </source>
</evidence>
<evidence type="ECO:0000313" key="12">
    <source>
        <dbReference type="Proteomes" id="UP000734854"/>
    </source>
</evidence>
<evidence type="ECO:0000256" key="8">
    <source>
        <dbReference type="PROSITE-ProRule" id="PRU00071"/>
    </source>
</evidence>
<dbReference type="PROSITE" id="PS01361">
    <property type="entry name" value="ZF_DOF_1"/>
    <property type="match status" value="1"/>
</dbReference>
<dbReference type="PANTHER" id="PTHR31992">
    <property type="entry name" value="DOF ZINC FINGER PROTEIN DOF1.4-RELATED"/>
    <property type="match status" value="1"/>
</dbReference>
<keyword evidence="12" id="KW-1185">Reference proteome</keyword>
<organism evidence="11 12">
    <name type="scientific">Zingiber officinale</name>
    <name type="common">Ginger</name>
    <name type="synonym">Amomum zingiber</name>
    <dbReference type="NCBI Taxonomy" id="94328"/>
    <lineage>
        <taxon>Eukaryota</taxon>
        <taxon>Viridiplantae</taxon>
        <taxon>Streptophyta</taxon>
        <taxon>Embryophyta</taxon>
        <taxon>Tracheophyta</taxon>
        <taxon>Spermatophyta</taxon>
        <taxon>Magnoliopsida</taxon>
        <taxon>Liliopsida</taxon>
        <taxon>Zingiberales</taxon>
        <taxon>Zingiberaceae</taxon>
        <taxon>Zingiber</taxon>
    </lineage>
</organism>
<dbReference type="PANTHER" id="PTHR31992:SF141">
    <property type="entry name" value="DOF ZINC FINGER PROTEIN DOF1.4"/>
    <property type="match status" value="1"/>
</dbReference>
<dbReference type="Proteomes" id="UP000734854">
    <property type="component" value="Unassembled WGS sequence"/>
</dbReference>
<evidence type="ECO:0000256" key="2">
    <source>
        <dbReference type="ARBA" id="ARBA00022771"/>
    </source>
</evidence>
<keyword evidence="5 8" id="KW-0238">DNA-binding</keyword>
<dbReference type="Pfam" id="PF02701">
    <property type="entry name" value="Zn_ribbon_Dof"/>
    <property type="match status" value="1"/>
</dbReference>
<keyword evidence="2 8" id="KW-0863">Zinc-finger</keyword>
<reference evidence="11 12" key="1">
    <citation type="submission" date="2020-08" db="EMBL/GenBank/DDBJ databases">
        <title>Plant Genome Project.</title>
        <authorList>
            <person name="Zhang R.-G."/>
        </authorList>
    </citation>
    <scope>NUCLEOTIDE SEQUENCE [LARGE SCALE GENOMIC DNA]</scope>
    <source>
        <tissue evidence="11">Rhizome</tissue>
    </source>
</reference>
<gene>
    <name evidence="11" type="ORF">ZIOFF_058600</name>
</gene>
<evidence type="ECO:0000256" key="3">
    <source>
        <dbReference type="ARBA" id="ARBA00022833"/>
    </source>
</evidence>
<dbReference type="GO" id="GO:0005634">
    <property type="term" value="C:nucleus"/>
    <property type="evidence" value="ECO:0007669"/>
    <property type="project" value="UniProtKB-SubCell"/>
</dbReference>
<dbReference type="PROSITE" id="PS50884">
    <property type="entry name" value="ZF_DOF_2"/>
    <property type="match status" value="1"/>
</dbReference>
<evidence type="ECO:0000313" key="11">
    <source>
        <dbReference type="EMBL" id="KAG6481976.1"/>
    </source>
</evidence>
<dbReference type="EMBL" id="JACMSC010000016">
    <property type="protein sequence ID" value="KAG6481976.1"/>
    <property type="molecule type" value="Genomic_DNA"/>
</dbReference>
<keyword evidence="7 8" id="KW-0539">Nucleus</keyword>
<keyword evidence="4 9" id="KW-0805">Transcription regulation</keyword>
<dbReference type="InterPro" id="IPR003851">
    <property type="entry name" value="Znf_Dof"/>
</dbReference>
<protein>
    <recommendedName>
        <fullName evidence="9">Dof zinc finger protein</fullName>
    </recommendedName>
</protein>
<dbReference type="GO" id="GO:0008270">
    <property type="term" value="F:zinc ion binding"/>
    <property type="evidence" value="ECO:0007669"/>
    <property type="project" value="UniProtKB-KW"/>
</dbReference>
<feature type="domain" description="Dof-type" evidence="10">
    <location>
        <begin position="167"/>
        <end position="221"/>
    </location>
</feature>
<name>A0A8J5F6J5_ZINOF</name>
<dbReference type="InterPro" id="IPR045174">
    <property type="entry name" value="Dof"/>
</dbReference>